<proteinExistence type="predicted"/>
<organism evidence="1">
    <name type="scientific">Variovorax paradoxus</name>
    <dbReference type="NCBI Taxonomy" id="34073"/>
    <lineage>
        <taxon>Bacteria</taxon>
        <taxon>Pseudomonadati</taxon>
        <taxon>Pseudomonadota</taxon>
        <taxon>Betaproteobacteria</taxon>
        <taxon>Burkholderiales</taxon>
        <taxon>Comamonadaceae</taxon>
        <taxon>Variovorax</taxon>
    </lineage>
</organism>
<accession>A0A679JIC3</accession>
<evidence type="ECO:0000313" key="1">
    <source>
        <dbReference type="EMBL" id="CAA2108760.1"/>
    </source>
</evidence>
<name>A0A679JIC3_VARPD</name>
<dbReference type="EMBL" id="LR743507">
    <property type="protein sequence ID" value="CAA2108760.1"/>
    <property type="molecule type" value="Genomic_DNA"/>
</dbReference>
<gene>
    <name evidence="1" type="ORF">VVAX_05264</name>
</gene>
<dbReference type="AlphaFoldDB" id="A0A679JIC3"/>
<sequence length="191" mass="20417">MKHSHDHRGTHDGTLDVWAVEGRFQHLLYSPRGGIEGVLIDTDGVSTQFVFERHDEGAASAFAGLQVGQVLVVEGTEEGPSPKGDAAHTVYRFERLASVDGESPGHAAGEDERIEGTVVRLNYARHGEANGVVLDTGDFVHTRPDGFARLGLKVGDRVRAEGRAQALATGKGCVVDAERVNGRPVREAKAS</sequence>
<protein>
    <submittedName>
        <fullName evidence="1">Uncharacterized protein</fullName>
    </submittedName>
</protein>
<dbReference type="RefSeq" id="WP_339092752.1">
    <property type="nucleotide sequence ID" value="NZ_LR743507.1"/>
</dbReference>
<reference evidence="1" key="1">
    <citation type="submission" date="2019-12" db="EMBL/GenBank/DDBJ databases">
        <authorList>
            <person name="Cremers G."/>
        </authorList>
    </citation>
    <scope>NUCLEOTIDE SEQUENCE</scope>
    <source>
        <strain evidence="1">Vvax</strain>
    </source>
</reference>